<dbReference type="Pfam" id="PF04542">
    <property type="entry name" value="Sigma70_r2"/>
    <property type="match status" value="1"/>
</dbReference>
<evidence type="ECO:0000256" key="3">
    <source>
        <dbReference type="ARBA" id="ARBA00023082"/>
    </source>
</evidence>
<dbReference type="PANTHER" id="PTHR43133">
    <property type="entry name" value="RNA POLYMERASE ECF-TYPE SIGMA FACTO"/>
    <property type="match status" value="1"/>
</dbReference>
<dbReference type="InterPro" id="IPR013325">
    <property type="entry name" value="RNA_pol_sigma_r2"/>
</dbReference>
<gene>
    <name evidence="9" type="ORF">SAMN05660841_00186</name>
</gene>
<sequence length="192" mass="22416">MNIEQILGEVARGSERAFKELFYLCKDNIYHTALKLSKDEFIADEVLQETFVIVWNKRDSLLEINDFEAWLYRIAKNVFLARLRSKSLPTEPIDLYLHELINPAPAIDPAEYKELEKHFEIAIGKLPEKQRLTYQFIKAEGMSRNEVAKLLQVSPETVKSNYEEATNRVRGYMIKYLKDSGLSIILLYLLKK</sequence>
<organism evidence="9 10">
    <name type="scientific">Sphingobacterium nematocida</name>
    <dbReference type="NCBI Taxonomy" id="1513896"/>
    <lineage>
        <taxon>Bacteria</taxon>
        <taxon>Pseudomonadati</taxon>
        <taxon>Bacteroidota</taxon>
        <taxon>Sphingobacteriia</taxon>
        <taxon>Sphingobacteriales</taxon>
        <taxon>Sphingobacteriaceae</taxon>
        <taxon>Sphingobacterium</taxon>
    </lineage>
</organism>
<dbReference type="PROSITE" id="PS01063">
    <property type="entry name" value="SIGMA70_ECF"/>
    <property type="match status" value="1"/>
</dbReference>
<dbReference type="Gene3D" id="1.10.1740.10">
    <property type="match status" value="1"/>
</dbReference>
<keyword evidence="4 6" id="KW-0238">DNA-binding</keyword>
<dbReference type="InterPro" id="IPR036388">
    <property type="entry name" value="WH-like_DNA-bd_sf"/>
</dbReference>
<dbReference type="GO" id="GO:0006352">
    <property type="term" value="P:DNA-templated transcription initiation"/>
    <property type="evidence" value="ECO:0007669"/>
    <property type="project" value="InterPro"/>
</dbReference>
<keyword evidence="5 6" id="KW-0804">Transcription</keyword>
<dbReference type="InterPro" id="IPR014284">
    <property type="entry name" value="RNA_pol_sigma-70_dom"/>
</dbReference>
<dbReference type="EMBL" id="FUZF01000001">
    <property type="protein sequence ID" value="SKB38654.1"/>
    <property type="molecule type" value="Genomic_DNA"/>
</dbReference>
<dbReference type="OrthoDB" id="799938at2"/>
<dbReference type="SUPFAM" id="SSF88659">
    <property type="entry name" value="Sigma3 and sigma4 domains of RNA polymerase sigma factors"/>
    <property type="match status" value="1"/>
</dbReference>
<evidence type="ECO:0000259" key="7">
    <source>
        <dbReference type="Pfam" id="PF04542"/>
    </source>
</evidence>
<dbReference type="PANTHER" id="PTHR43133:SF8">
    <property type="entry name" value="RNA POLYMERASE SIGMA FACTOR HI_1459-RELATED"/>
    <property type="match status" value="1"/>
</dbReference>
<dbReference type="InterPro" id="IPR013324">
    <property type="entry name" value="RNA_pol_sigma_r3/r4-like"/>
</dbReference>
<evidence type="ECO:0000256" key="4">
    <source>
        <dbReference type="ARBA" id="ARBA00023125"/>
    </source>
</evidence>
<dbReference type="Pfam" id="PF08281">
    <property type="entry name" value="Sigma70_r4_2"/>
    <property type="match status" value="1"/>
</dbReference>
<evidence type="ECO:0000256" key="6">
    <source>
        <dbReference type="RuleBase" id="RU000716"/>
    </source>
</evidence>
<evidence type="ECO:0000256" key="5">
    <source>
        <dbReference type="ARBA" id="ARBA00023163"/>
    </source>
</evidence>
<dbReference type="RefSeq" id="WP_079640545.1">
    <property type="nucleotide sequence ID" value="NZ_FUZF01000001.1"/>
</dbReference>
<evidence type="ECO:0000313" key="9">
    <source>
        <dbReference type="EMBL" id="SKB38654.1"/>
    </source>
</evidence>
<evidence type="ECO:0000313" key="10">
    <source>
        <dbReference type="Proteomes" id="UP000190150"/>
    </source>
</evidence>
<dbReference type="AlphaFoldDB" id="A0A1T5AUH4"/>
<dbReference type="SUPFAM" id="SSF88946">
    <property type="entry name" value="Sigma2 domain of RNA polymerase sigma factors"/>
    <property type="match status" value="1"/>
</dbReference>
<protein>
    <recommendedName>
        <fullName evidence="6">RNA polymerase sigma factor</fullName>
    </recommendedName>
</protein>
<keyword evidence="10" id="KW-1185">Reference proteome</keyword>
<accession>A0A1T5AUH4</accession>
<dbReference type="GO" id="GO:0016987">
    <property type="term" value="F:sigma factor activity"/>
    <property type="evidence" value="ECO:0007669"/>
    <property type="project" value="UniProtKB-KW"/>
</dbReference>
<reference evidence="10" key="1">
    <citation type="submission" date="2017-02" db="EMBL/GenBank/DDBJ databases">
        <authorList>
            <person name="Varghese N."/>
            <person name="Submissions S."/>
        </authorList>
    </citation>
    <scope>NUCLEOTIDE SEQUENCE [LARGE SCALE GENOMIC DNA]</scope>
    <source>
        <strain evidence="10">DSM 24091</strain>
    </source>
</reference>
<feature type="domain" description="RNA polymerase sigma factor 70 region 4 type 2" evidence="8">
    <location>
        <begin position="122"/>
        <end position="162"/>
    </location>
</feature>
<keyword evidence="2 6" id="KW-0805">Transcription regulation</keyword>
<evidence type="ECO:0000256" key="2">
    <source>
        <dbReference type="ARBA" id="ARBA00023015"/>
    </source>
</evidence>
<comment type="similarity">
    <text evidence="1 6">Belongs to the sigma-70 factor family. ECF subfamily.</text>
</comment>
<dbReference type="InterPro" id="IPR000838">
    <property type="entry name" value="RNA_pol_sigma70_ECF_CS"/>
</dbReference>
<dbReference type="InterPro" id="IPR039425">
    <property type="entry name" value="RNA_pol_sigma-70-like"/>
</dbReference>
<dbReference type="NCBIfam" id="TIGR02937">
    <property type="entry name" value="sigma70-ECF"/>
    <property type="match status" value="1"/>
</dbReference>
<dbReference type="STRING" id="1513896.SAMN05660841_00186"/>
<proteinExistence type="inferred from homology"/>
<evidence type="ECO:0000259" key="8">
    <source>
        <dbReference type="Pfam" id="PF08281"/>
    </source>
</evidence>
<feature type="domain" description="RNA polymerase sigma-70 region 2" evidence="7">
    <location>
        <begin position="27"/>
        <end position="87"/>
    </location>
</feature>
<dbReference type="Proteomes" id="UP000190150">
    <property type="component" value="Unassembled WGS sequence"/>
</dbReference>
<dbReference type="Gene3D" id="1.10.10.10">
    <property type="entry name" value="Winged helix-like DNA-binding domain superfamily/Winged helix DNA-binding domain"/>
    <property type="match status" value="1"/>
</dbReference>
<keyword evidence="3 6" id="KW-0731">Sigma factor</keyword>
<name>A0A1T5AUH4_9SPHI</name>
<dbReference type="InterPro" id="IPR013249">
    <property type="entry name" value="RNA_pol_sigma70_r4_t2"/>
</dbReference>
<dbReference type="GO" id="GO:0003677">
    <property type="term" value="F:DNA binding"/>
    <property type="evidence" value="ECO:0007669"/>
    <property type="project" value="UniProtKB-KW"/>
</dbReference>
<dbReference type="InterPro" id="IPR007627">
    <property type="entry name" value="RNA_pol_sigma70_r2"/>
</dbReference>
<evidence type="ECO:0000256" key="1">
    <source>
        <dbReference type="ARBA" id="ARBA00010641"/>
    </source>
</evidence>